<protein>
    <submittedName>
        <fullName evidence="1">Uncharacterized protein</fullName>
    </submittedName>
</protein>
<proteinExistence type="predicted"/>
<dbReference type="EMBL" id="CP030840">
    <property type="protein sequence ID" value="AXC14097.1"/>
    <property type="molecule type" value="Genomic_DNA"/>
</dbReference>
<dbReference type="KEGG" id="abas:ACPOL_4835"/>
<dbReference type="AlphaFoldDB" id="A0A2Z5G5N6"/>
<sequence length="47" mass="5273">MREWFSRALSGSQQCIPEIIGSPNLPLAQWLPRALTIRFQEAAANFG</sequence>
<keyword evidence="2" id="KW-1185">Reference proteome</keyword>
<evidence type="ECO:0000313" key="2">
    <source>
        <dbReference type="Proteomes" id="UP000253606"/>
    </source>
</evidence>
<organism evidence="1 2">
    <name type="scientific">Acidisarcina polymorpha</name>
    <dbReference type="NCBI Taxonomy" id="2211140"/>
    <lineage>
        <taxon>Bacteria</taxon>
        <taxon>Pseudomonadati</taxon>
        <taxon>Acidobacteriota</taxon>
        <taxon>Terriglobia</taxon>
        <taxon>Terriglobales</taxon>
        <taxon>Acidobacteriaceae</taxon>
        <taxon>Acidisarcina</taxon>
    </lineage>
</organism>
<name>A0A2Z5G5N6_9BACT</name>
<reference evidence="1 2" key="1">
    <citation type="journal article" date="2018" name="Front. Microbiol.">
        <title>Hydrolytic Capabilities as a Key to Environmental Success: Chitinolytic and Cellulolytic Acidobacteria From Acidic Sub-arctic Soils and Boreal Peatlands.</title>
        <authorList>
            <person name="Belova S.E."/>
            <person name="Ravin N.V."/>
            <person name="Pankratov T.A."/>
            <person name="Rakitin A.L."/>
            <person name="Ivanova A.A."/>
            <person name="Beletsky A.V."/>
            <person name="Mardanov A.V."/>
            <person name="Sinninghe Damste J.S."/>
            <person name="Dedysh S.N."/>
        </authorList>
    </citation>
    <scope>NUCLEOTIDE SEQUENCE [LARGE SCALE GENOMIC DNA]</scope>
    <source>
        <strain evidence="1 2">SBC82</strain>
    </source>
</reference>
<evidence type="ECO:0000313" key="1">
    <source>
        <dbReference type="EMBL" id="AXC14097.1"/>
    </source>
</evidence>
<gene>
    <name evidence="1" type="ORF">ACPOL_4835</name>
</gene>
<accession>A0A2Z5G5N6</accession>
<dbReference type="Proteomes" id="UP000253606">
    <property type="component" value="Chromosome"/>
</dbReference>